<proteinExistence type="predicted"/>
<reference evidence="1" key="1">
    <citation type="journal article" date="2021" name="Proc. Natl. Acad. Sci. U.S.A.">
        <title>A Catalog of Tens of Thousands of Viruses from Human Metagenomes Reveals Hidden Associations with Chronic Diseases.</title>
        <authorList>
            <person name="Tisza M.J."/>
            <person name="Buck C.B."/>
        </authorList>
    </citation>
    <scope>NUCLEOTIDE SEQUENCE</scope>
    <source>
        <strain evidence="1">CtqfO1</strain>
    </source>
</reference>
<dbReference type="EMBL" id="BK032734">
    <property type="protein sequence ID" value="DAF57555.1"/>
    <property type="molecule type" value="Genomic_DNA"/>
</dbReference>
<evidence type="ECO:0000313" key="1">
    <source>
        <dbReference type="EMBL" id="DAF57555.1"/>
    </source>
</evidence>
<sequence length="98" mass="11417">MVKFNSTDRLKTICLEVLENVKENTRTMTEDLNNFPIGYHFFCQIDRIKAMGEKYHGLTQIVGYCNEENYVYVTDDIAEIIVSFADLCDYDLGEMEQV</sequence>
<accession>A0A8S5T3G3</accession>
<name>A0A8S5T3G3_9CAUD</name>
<organism evidence="1">
    <name type="scientific">Myoviridae sp. ctqfO1</name>
    <dbReference type="NCBI Taxonomy" id="2827710"/>
    <lineage>
        <taxon>Viruses</taxon>
        <taxon>Duplodnaviria</taxon>
        <taxon>Heunggongvirae</taxon>
        <taxon>Uroviricota</taxon>
        <taxon>Caudoviricetes</taxon>
    </lineage>
</organism>
<protein>
    <submittedName>
        <fullName evidence="1">Uncharacterized protein</fullName>
    </submittedName>
</protein>